<reference evidence="1" key="1">
    <citation type="journal article" date="2023" name="GigaByte">
        <title>Genome assembly of the bearded iris, Iris pallida Lam.</title>
        <authorList>
            <person name="Bruccoleri R.E."/>
            <person name="Oakeley E.J."/>
            <person name="Faust A.M.E."/>
            <person name="Altorfer M."/>
            <person name="Dessus-Babus S."/>
            <person name="Burckhardt D."/>
            <person name="Oertli M."/>
            <person name="Naumann U."/>
            <person name="Petersen F."/>
            <person name="Wong J."/>
        </authorList>
    </citation>
    <scope>NUCLEOTIDE SEQUENCE</scope>
    <source>
        <strain evidence="1">GSM-AAB239-AS_SAM_17_03QT</strain>
    </source>
</reference>
<accession>A0AAX6FGI3</accession>
<gene>
    <name evidence="1" type="ORF">M6B38_133390</name>
    <name evidence="2" type="ORF">M6B38_133395</name>
</gene>
<dbReference type="EMBL" id="JANAVB010028819">
    <property type="protein sequence ID" value="KAJ6815504.1"/>
    <property type="molecule type" value="Genomic_DNA"/>
</dbReference>
<dbReference type="AlphaFoldDB" id="A0AAX6FGI3"/>
<protein>
    <submittedName>
        <fullName evidence="1">Tripartite motif-containing protein 40-like</fullName>
    </submittedName>
</protein>
<dbReference type="EMBL" id="JANAVB010028819">
    <property type="protein sequence ID" value="KAJ6815505.1"/>
    <property type="molecule type" value="Genomic_DNA"/>
</dbReference>
<keyword evidence="3" id="KW-1185">Reference proteome</keyword>
<evidence type="ECO:0000313" key="1">
    <source>
        <dbReference type="EMBL" id="KAJ6815504.1"/>
    </source>
</evidence>
<dbReference type="PANTHER" id="PTHR47692:SF2">
    <property type="entry name" value="ZINC FINGER RING-TYPE DOMAIN CONTAINING PROTEIN"/>
    <property type="match status" value="1"/>
</dbReference>
<organism evidence="1 3">
    <name type="scientific">Iris pallida</name>
    <name type="common">Sweet iris</name>
    <dbReference type="NCBI Taxonomy" id="29817"/>
    <lineage>
        <taxon>Eukaryota</taxon>
        <taxon>Viridiplantae</taxon>
        <taxon>Streptophyta</taxon>
        <taxon>Embryophyta</taxon>
        <taxon>Tracheophyta</taxon>
        <taxon>Spermatophyta</taxon>
        <taxon>Magnoliopsida</taxon>
        <taxon>Liliopsida</taxon>
        <taxon>Asparagales</taxon>
        <taxon>Iridaceae</taxon>
        <taxon>Iridoideae</taxon>
        <taxon>Irideae</taxon>
        <taxon>Iris</taxon>
    </lineage>
</organism>
<reference evidence="1" key="2">
    <citation type="submission" date="2023-04" db="EMBL/GenBank/DDBJ databases">
        <authorList>
            <person name="Bruccoleri R.E."/>
            <person name="Oakeley E.J."/>
            <person name="Faust A.-M."/>
            <person name="Dessus-Babus S."/>
            <person name="Altorfer M."/>
            <person name="Burckhardt D."/>
            <person name="Oertli M."/>
            <person name="Naumann U."/>
            <person name="Petersen F."/>
            <person name="Wong J."/>
        </authorList>
    </citation>
    <scope>NUCLEOTIDE SEQUENCE</scope>
    <source>
        <strain evidence="1">GSM-AAB239-AS_SAM_17_03QT</strain>
        <tissue evidence="1">Leaf</tissue>
    </source>
</reference>
<comment type="caution">
    <text evidence="1">The sequence shown here is derived from an EMBL/GenBank/DDBJ whole genome shotgun (WGS) entry which is preliminary data.</text>
</comment>
<evidence type="ECO:0000313" key="3">
    <source>
        <dbReference type="Proteomes" id="UP001140949"/>
    </source>
</evidence>
<name>A0AAX6FGI3_IRIPA</name>
<evidence type="ECO:0000313" key="2">
    <source>
        <dbReference type="EMBL" id="KAJ6815505.1"/>
    </source>
</evidence>
<dbReference type="PANTHER" id="PTHR47692">
    <property type="entry name" value="RING/U-BOX SUPERFAMILY PROTEIN"/>
    <property type="match status" value="1"/>
</dbReference>
<proteinExistence type="predicted"/>
<dbReference type="Proteomes" id="UP001140949">
    <property type="component" value="Unassembled WGS sequence"/>
</dbReference>
<sequence length="136" mass="15911">MHFAKSWWFSSAHGFRLQWYGSDMMYKSQKVCLMSTDSGSTVKRWLRREIIVHHIHGVVESFGRKRKQKEGTKVATHEEKREEFRRLLLDAAKPFVLQQAERFVSEVELFLASGLNIETYDKVYMQHLAGMSTAAK</sequence>